<keyword evidence="3" id="KW-1185">Reference proteome</keyword>
<protein>
    <submittedName>
        <fullName evidence="2">Transposase</fullName>
    </submittedName>
</protein>
<dbReference type="OrthoDB" id="2065409at2"/>
<evidence type="ECO:0000259" key="1">
    <source>
        <dbReference type="Pfam" id="PF22483"/>
    </source>
</evidence>
<name>A0A2B8BCR7_9PROT</name>
<sequence>MELFEQLRREYEFGVGTVKGVARKFGVHRRMVRQALASAIPPERTYKERVKPVLGPVATFIDSILEADRRAPRKQRHTARRIWKRIRQEMPEVAAAESTVRNYVHERKRALGLISRETFVPQSYDWGQEGQVDWYEAYADLDGERLKLQVFCMRAMASGGAFHRAYRHATQQAFLEAHEHAFHYFGGVFRVLRYDNLGSAVRKVLRGRLREETERFIAFRSHWRFEAQFCMPQAGHEKGGVEGENGQFRRNHWVPVPCAGDLAVLNEVLLLGCREDERRVIDGRQHSVGEAMAIEREHLIDLPENGFDLADISFPRVDSAGCVLVKTNAYSVPVRVGTRVHAKLYPAHLEVWHEGRMVARHERCYRRRQQILDLEHYLEVLEHKPGALAGSKPLEQWRQRGRWPAAYDAYWQRLIERHGRQHGTRAMVAVLGFGKIFGYERLQEAVAAALQMGCSDAEAVRYLLTADRLQRPPLDSVEVGALARFDRPAPSLDSYDQLLSQEVAP</sequence>
<accession>A0A2B8BCR7</accession>
<dbReference type="PANTHER" id="PTHR35004">
    <property type="entry name" value="TRANSPOSASE RV3428C-RELATED"/>
    <property type="match status" value="1"/>
</dbReference>
<dbReference type="Pfam" id="PF22483">
    <property type="entry name" value="Mu-transpos_C_2"/>
    <property type="match status" value="1"/>
</dbReference>
<comment type="caution">
    <text evidence="2">The sequence shown here is derived from an EMBL/GenBank/DDBJ whole genome shotgun (WGS) entry which is preliminary data.</text>
</comment>
<dbReference type="EMBL" id="PDKW01000037">
    <property type="protein sequence ID" value="PGH59144.1"/>
    <property type="molecule type" value="Genomic_DNA"/>
</dbReference>
<evidence type="ECO:0000313" key="3">
    <source>
        <dbReference type="Proteomes" id="UP000225379"/>
    </source>
</evidence>
<reference evidence="3" key="1">
    <citation type="submission" date="2017-10" db="EMBL/GenBank/DDBJ databases">
        <authorList>
            <person name="Kravchenko I.K."/>
            <person name="Grouzdev D.S."/>
        </authorList>
    </citation>
    <scope>NUCLEOTIDE SEQUENCE [LARGE SCALE GENOMIC DNA]</scope>
    <source>
        <strain evidence="3">B2</strain>
    </source>
</reference>
<feature type="domain" description="Transposase for insertion sequence element IS21-like C-terminal" evidence="1">
    <location>
        <begin position="302"/>
        <end position="373"/>
    </location>
</feature>
<dbReference type="InterPro" id="IPR054353">
    <property type="entry name" value="IstA-like_C"/>
</dbReference>
<dbReference type="RefSeq" id="WP_098735136.1">
    <property type="nucleotide sequence ID" value="NZ_PDKW01000037.1"/>
</dbReference>
<proteinExistence type="predicted"/>
<gene>
    <name evidence="2" type="ORF">CRT60_03370</name>
</gene>
<dbReference type="NCBIfam" id="NF033546">
    <property type="entry name" value="transpos_IS21"/>
    <property type="match status" value="1"/>
</dbReference>
<evidence type="ECO:0000313" key="2">
    <source>
        <dbReference type="EMBL" id="PGH59144.1"/>
    </source>
</evidence>
<organism evidence="2 3">
    <name type="scientific">Azospirillum palustre</name>
    <dbReference type="NCBI Taxonomy" id="2044885"/>
    <lineage>
        <taxon>Bacteria</taxon>
        <taxon>Pseudomonadati</taxon>
        <taxon>Pseudomonadota</taxon>
        <taxon>Alphaproteobacteria</taxon>
        <taxon>Rhodospirillales</taxon>
        <taxon>Azospirillaceae</taxon>
        <taxon>Azospirillum</taxon>
    </lineage>
</organism>
<dbReference type="Proteomes" id="UP000225379">
    <property type="component" value="Unassembled WGS sequence"/>
</dbReference>
<dbReference type="AlphaFoldDB" id="A0A2B8BCR7"/>
<dbReference type="PANTHER" id="PTHR35004:SF7">
    <property type="entry name" value="INTEGRASE PROTEIN"/>
    <property type="match status" value="1"/>
</dbReference>